<feature type="compositionally biased region" description="Basic and acidic residues" evidence="1">
    <location>
        <begin position="53"/>
        <end position="64"/>
    </location>
</feature>
<proteinExistence type="predicted"/>
<reference evidence="4 5" key="1">
    <citation type="submission" date="2021-10" db="EMBL/GenBank/DDBJ databases">
        <title>Lutispora strain m25 sp. nov., a thermophilic, non-spore-forming bacterium isolated from a lab-scale methanogenic bioreactor digesting anaerobic sludge.</title>
        <authorList>
            <person name="El Houari A."/>
            <person name="Mcdonald J."/>
        </authorList>
    </citation>
    <scope>NUCLEOTIDE SEQUENCE [LARGE SCALE GENOMIC DNA]</scope>
    <source>
        <strain evidence="5">m25</strain>
    </source>
</reference>
<sequence length="233" mass="24230">MKNSKIFTVVLLLLLAVSMLVTACSGGQAPASSSEPASSAPAGIEPSGTEPAEAGKVERHTSDDNKVVTLNGELKAMETPVLLTSVGQSADVSMLDALLKKIGAEYTFNTTAKADDMGGAKTIIIATGASSKGLGAAGISADEEKARGKELLQACKDNEVTVIMAHLGGTSRRGKLSDEFSDMVLEYASGIIMVEDGNDDGKFSDFAKEKNIPITLVNKIADCIDPLKTMFGK</sequence>
<evidence type="ECO:0000259" key="3">
    <source>
        <dbReference type="Pfam" id="PF19823"/>
    </source>
</evidence>
<feature type="compositionally biased region" description="Low complexity" evidence="1">
    <location>
        <begin position="28"/>
        <end position="48"/>
    </location>
</feature>
<keyword evidence="2" id="KW-0732">Signal</keyword>
<feature type="chain" id="PRO_5047175347" evidence="2">
    <location>
        <begin position="24"/>
        <end position="233"/>
    </location>
</feature>
<dbReference type="RefSeq" id="WP_255228893.1">
    <property type="nucleotide sequence ID" value="NZ_JAJEKE010000021.1"/>
</dbReference>
<accession>A0ABT1NML0</accession>
<gene>
    <name evidence="4" type="ORF">LJD61_17720</name>
</gene>
<feature type="domain" description="DUF6305" evidence="3">
    <location>
        <begin position="78"/>
        <end position="231"/>
    </location>
</feature>
<evidence type="ECO:0000313" key="5">
    <source>
        <dbReference type="Proteomes" id="UP001651880"/>
    </source>
</evidence>
<organism evidence="4 5">
    <name type="scientific">Lutispora saccharofermentans</name>
    <dbReference type="NCBI Taxonomy" id="3024236"/>
    <lineage>
        <taxon>Bacteria</taxon>
        <taxon>Bacillati</taxon>
        <taxon>Bacillota</taxon>
        <taxon>Clostridia</taxon>
        <taxon>Lutisporales</taxon>
        <taxon>Lutisporaceae</taxon>
        <taxon>Lutispora</taxon>
    </lineage>
</organism>
<comment type="caution">
    <text evidence="4">The sequence shown here is derived from an EMBL/GenBank/DDBJ whole genome shotgun (WGS) entry which is preliminary data.</text>
</comment>
<name>A0ABT1NML0_9FIRM</name>
<dbReference type="EMBL" id="JAJEKE010000021">
    <property type="protein sequence ID" value="MCQ1531363.1"/>
    <property type="molecule type" value="Genomic_DNA"/>
</dbReference>
<evidence type="ECO:0000313" key="4">
    <source>
        <dbReference type="EMBL" id="MCQ1531363.1"/>
    </source>
</evidence>
<protein>
    <submittedName>
        <fullName evidence="4">DUF6305 family protein</fullName>
    </submittedName>
</protein>
<keyword evidence="5" id="KW-1185">Reference proteome</keyword>
<dbReference type="Pfam" id="PF19823">
    <property type="entry name" value="DUF6305"/>
    <property type="match status" value="1"/>
</dbReference>
<evidence type="ECO:0000256" key="2">
    <source>
        <dbReference type="SAM" id="SignalP"/>
    </source>
</evidence>
<dbReference type="PROSITE" id="PS51257">
    <property type="entry name" value="PROKAR_LIPOPROTEIN"/>
    <property type="match status" value="1"/>
</dbReference>
<dbReference type="InterPro" id="IPR046272">
    <property type="entry name" value="DUF6305"/>
</dbReference>
<feature type="signal peptide" evidence="2">
    <location>
        <begin position="1"/>
        <end position="23"/>
    </location>
</feature>
<evidence type="ECO:0000256" key="1">
    <source>
        <dbReference type="SAM" id="MobiDB-lite"/>
    </source>
</evidence>
<feature type="region of interest" description="Disordered" evidence="1">
    <location>
        <begin position="28"/>
        <end position="64"/>
    </location>
</feature>
<dbReference type="Proteomes" id="UP001651880">
    <property type="component" value="Unassembled WGS sequence"/>
</dbReference>